<keyword evidence="2" id="KW-1185">Reference proteome</keyword>
<name>A0ABT0UDX9_9BACT</name>
<evidence type="ECO:0000313" key="2">
    <source>
        <dbReference type="Proteomes" id="UP001202961"/>
    </source>
</evidence>
<comment type="caution">
    <text evidence="1">The sequence shown here is derived from an EMBL/GenBank/DDBJ whole genome shotgun (WGS) entry which is preliminary data.</text>
</comment>
<protein>
    <submittedName>
        <fullName evidence="1">Uncharacterized protein</fullName>
    </submittedName>
</protein>
<organism evidence="1 2">
    <name type="scientific">Aporhodopirellula aestuarii</name>
    <dbReference type="NCBI Taxonomy" id="2950107"/>
    <lineage>
        <taxon>Bacteria</taxon>
        <taxon>Pseudomonadati</taxon>
        <taxon>Planctomycetota</taxon>
        <taxon>Planctomycetia</taxon>
        <taxon>Pirellulales</taxon>
        <taxon>Pirellulaceae</taxon>
        <taxon>Aporhodopirellula</taxon>
    </lineage>
</organism>
<dbReference type="EMBL" id="JAMQBK010000152">
    <property type="protein sequence ID" value="MCM2375259.1"/>
    <property type="molecule type" value="Genomic_DNA"/>
</dbReference>
<sequence>MKSKLSLRLMLLLVLFFAIYLAMMNWTRFAAEAFADEMDRNSGRVATKLLADAKLPNQEFCLGVDDRKRTTIADPGFMDILLLRRNCIVRFITSRQDATNEVRFQNIAEYEVGLLSSSFKRSWQEQSR</sequence>
<dbReference type="Proteomes" id="UP001202961">
    <property type="component" value="Unassembled WGS sequence"/>
</dbReference>
<evidence type="ECO:0000313" key="1">
    <source>
        <dbReference type="EMBL" id="MCM2375259.1"/>
    </source>
</evidence>
<dbReference type="RefSeq" id="WP_250933888.1">
    <property type="nucleotide sequence ID" value="NZ_JAMQBK010000152.1"/>
</dbReference>
<reference evidence="1 2" key="1">
    <citation type="journal article" date="2022" name="Syst. Appl. Microbiol.">
        <title>Rhodopirellula aestuarii sp. nov., a novel member of the genus Rhodopirellula isolated from brackish sediments collected in the Tagus River estuary, Portugal.</title>
        <authorList>
            <person name="Vitorino I.R."/>
            <person name="Klimek D."/>
            <person name="Calusinska M."/>
            <person name="Lobo-da-Cunha A."/>
            <person name="Vasconcelos V."/>
            <person name="Lage O.M."/>
        </authorList>
    </citation>
    <scope>NUCLEOTIDE SEQUENCE [LARGE SCALE GENOMIC DNA]</scope>
    <source>
        <strain evidence="1 2">ICT_H3.1</strain>
    </source>
</reference>
<accession>A0ABT0UDX9</accession>
<proteinExistence type="predicted"/>
<gene>
    <name evidence="1" type="ORF">NB063_31945</name>
</gene>